<evidence type="ECO:0000256" key="4">
    <source>
        <dbReference type="RuleBase" id="RU004020"/>
    </source>
</evidence>
<dbReference type="EMBL" id="QUSY01000031">
    <property type="protein sequence ID" value="RHY34403.1"/>
    <property type="molecule type" value="Genomic_DNA"/>
</dbReference>
<dbReference type="InterPro" id="IPR036388">
    <property type="entry name" value="WH-like_DNA-bd_sf"/>
</dbReference>
<dbReference type="GO" id="GO:0005634">
    <property type="term" value="C:nucleus"/>
    <property type="evidence" value="ECO:0007669"/>
    <property type="project" value="UniProtKB-SubCell"/>
</dbReference>
<dbReference type="GO" id="GO:0003700">
    <property type="term" value="F:DNA-binding transcription factor activity"/>
    <property type="evidence" value="ECO:0007669"/>
    <property type="project" value="InterPro"/>
</dbReference>
<evidence type="ECO:0000256" key="3">
    <source>
        <dbReference type="ARBA" id="ARBA00023242"/>
    </source>
</evidence>
<dbReference type="RefSeq" id="XP_008868478.1">
    <property type="nucleotide sequence ID" value="XM_008870256.1"/>
</dbReference>
<comment type="similarity">
    <text evidence="4">Belongs to the HSF family.</text>
</comment>
<evidence type="ECO:0000313" key="8">
    <source>
        <dbReference type="Proteomes" id="UP000285060"/>
    </source>
</evidence>
<dbReference type="EMBL" id="KI913960">
    <property type="protein sequence ID" value="ETW03094.1"/>
    <property type="molecule type" value="Genomic_DNA"/>
</dbReference>
<gene>
    <name evidence="7" type="ORF">DYB32_000953</name>
    <name evidence="6" type="ORF">H310_05520</name>
</gene>
<dbReference type="PANTHER" id="PTHR10015:SF427">
    <property type="entry name" value="HEAT SHOCK FACTOR PROTEIN"/>
    <property type="match status" value="1"/>
</dbReference>
<protein>
    <recommendedName>
        <fullName evidence="5">HSF-type DNA-binding domain-containing protein</fullName>
    </recommendedName>
</protein>
<dbReference type="FunFam" id="1.10.10.10:FF:000286">
    <property type="entry name" value="Heat shock transcription factor"/>
    <property type="match status" value="1"/>
</dbReference>
<dbReference type="AlphaFoldDB" id="A0A024U9Y7"/>
<keyword evidence="8" id="KW-1185">Reference proteome</keyword>
<name>A0A024U9Y7_9STRA</name>
<dbReference type="STRING" id="157072.A0A024U9Y7"/>
<comment type="subcellular location">
    <subcellularLocation>
        <location evidence="1">Nucleus</location>
    </subcellularLocation>
</comment>
<feature type="domain" description="HSF-type DNA-binding" evidence="5">
    <location>
        <begin position="19"/>
        <end position="120"/>
    </location>
</feature>
<reference evidence="6" key="1">
    <citation type="submission" date="2013-12" db="EMBL/GenBank/DDBJ databases">
        <title>The Genome Sequence of Aphanomyces invadans NJM9701.</title>
        <authorList>
            <consortium name="The Broad Institute Genomics Platform"/>
            <person name="Russ C."/>
            <person name="Tyler B."/>
            <person name="van West P."/>
            <person name="Dieguez-Uribeondo J."/>
            <person name="Young S.K."/>
            <person name="Zeng Q."/>
            <person name="Gargeya S."/>
            <person name="Fitzgerald M."/>
            <person name="Abouelleil A."/>
            <person name="Alvarado L."/>
            <person name="Chapman S.B."/>
            <person name="Gainer-Dewar J."/>
            <person name="Goldberg J."/>
            <person name="Griggs A."/>
            <person name="Gujja S."/>
            <person name="Hansen M."/>
            <person name="Howarth C."/>
            <person name="Imamovic A."/>
            <person name="Ireland A."/>
            <person name="Larimer J."/>
            <person name="McCowan C."/>
            <person name="Murphy C."/>
            <person name="Pearson M."/>
            <person name="Poon T.W."/>
            <person name="Priest M."/>
            <person name="Roberts A."/>
            <person name="Saif S."/>
            <person name="Shea T."/>
            <person name="Sykes S."/>
            <person name="Wortman J."/>
            <person name="Nusbaum C."/>
            <person name="Birren B."/>
        </authorList>
    </citation>
    <scope>NUCLEOTIDE SEQUENCE [LARGE SCALE GENOMIC DNA]</scope>
    <source>
        <strain evidence="6">NJM9701</strain>
    </source>
</reference>
<organism evidence="6">
    <name type="scientific">Aphanomyces invadans</name>
    <dbReference type="NCBI Taxonomy" id="157072"/>
    <lineage>
        <taxon>Eukaryota</taxon>
        <taxon>Sar</taxon>
        <taxon>Stramenopiles</taxon>
        <taxon>Oomycota</taxon>
        <taxon>Saprolegniomycetes</taxon>
        <taxon>Saprolegniales</taxon>
        <taxon>Verrucalvaceae</taxon>
        <taxon>Aphanomyces</taxon>
    </lineage>
</organism>
<dbReference type="GO" id="GO:0043565">
    <property type="term" value="F:sequence-specific DNA binding"/>
    <property type="evidence" value="ECO:0007669"/>
    <property type="project" value="InterPro"/>
</dbReference>
<dbReference type="eggNOG" id="KOG0627">
    <property type="taxonomic scope" value="Eukaryota"/>
</dbReference>
<dbReference type="OrthoDB" id="79033at2759"/>
<dbReference type="InterPro" id="IPR036390">
    <property type="entry name" value="WH_DNA-bd_sf"/>
</dbReference>
<proteinExistence type="inferred from homology"/>
<reference evidence="7 8" key="2">
    <citation type="submission" date="2018-08" db="EMBL/GenBank/DDBJ databases">
        <title>Aphanomyces genome sequencing and annotation.</title>
        <authorList>
            <person name="Minardi D."/>
            <person name="Oidtmann B."/>
            <person name="Van Der Giezen M."/>
            <person name="Studholme D.J."/>
        </authorList>
    </citation>
    <scope>NUCLEOTIDE SEQUENCE [LARGE SCALE GENOMIC DNA]</scope>
    <source>
        <strain evidence="7 8">NJM0002</strain>
    </source>
</reference>
<dbReference type="VEuPathDB" id="FungiDB:H310_05520"/>
<evidence type="ECO:0000259" key="5">
    <source>
        <dbReference type="SMART" id="SM00415"/>
    </source>
</evidence>
<sequence>MYNPTSPRRALAPTMINSAAPPFLASLYEILSKEDPTVIAWCDNGKAFGVYNFDVMEQYILPTYFRHNKFASFQRQLNYFGFRKLQKPNGATSPTRPSNIYCQPLFTRDNPSAMIFIKRKTYGLKPVSTPRRMTTPDYYPFSTTPVNVVPSHAIPAISRSSSAPSHFTWSLHTAAPMLRRSHSASAPKPVDFDEYLSMTSSQTTSYEQLLHGVIPGVLSTSGDAQSSSNSRLSIDASMADAFAAMHDDPVVVSVTPMLTQMQTVTLGDGDAADGRFAPLPFSSDPRWATGPKLSSDDWALLACIATT</sequence>
<accession>A0A024U9Y7</accession>
<dbReference type="Pfam" id="PF00447">
    <property type="entry name" value="HSF_DNA-bind"/>
    <property type="match status" value="1"/>
</dbReference>
<evidence type="ECO:0000313" key="6">
    <source>
        <dbReference type="EMBL" id="ETW03094.1"/>
    </source>
</evidence>
<dbReference type="SMART" id="SM00415">
    <property type="entry name" value="HSF"/>
    <property type="match status" value="1"/>
</dbReference>
<dbReference type="GeneID" id="20082570"/>
<dbReference type="SUPFAM" id="SSF46785">
    <property type="entry name" value="Winged helix' DNA-binding domain"/>
    <property type="match status" value="1"/>
</dbReference>
<dbReference type="InterPro" id="IPR000232">
    <property type="entry name" value="HSF_DNA-bd"/>
</dbReference>
<keyword evidence="2" id="KW-0238">DNA-binding</keyword>
<keyword evidence="3" id="KW-0539">Nucleus</keyword>
<dbReference type="Gene3D" id="1.10.10.10">
    <property type="entry name" value="Winged helix-like DNA-binding domain superfamily/Winged helix DNA-binding domain"/>
    <property type="match status" value="1"/>
</dbReference>
<dbReference type="PRINTS" id="PR00056">
    <property type="entry name" value="HSFDOMAIN"/>
</dbReference>
<dbReference type="Proteomes" id="UP000285060">
    <property type="component" value="Unassembled WGS sequence"/>
</dbReference>
<evidence type="ECO:0000256" key="1">
    <source>
        <dbReference type="ARBA" id="ARBA00004123"/>
    </source>
</evidence>
<evidence type="ECO:0000313" key="7">
    <source>
        <dbReference type="EMBL" id="RHY34403.1"/>
    </source>
</evidence>
<evidence type="ECO:0000256" key="2">
    <source>
        <dbReference type="ARBA" id="ARBA00023125"/>
    </source>
</evidence>
<dbReference type="PANTHER" id="PTHR10015">
    <property type="entry name" value="HEAT SHOCK TRANSCRIPTION FACTOR"/>
    <property type="match status" value="1"/>
</dbReference>